<protein>
    <submittedName>
        <fullName evidence="7">EamA/RhaT family transporter</fullName>
    </submittedName>
</protein>
<gene>
    <name evidence="7" type="ORF">C0V82_14485</name>
</gene>
<dbReference type="InterPro" id="IPR037185">
    <property type="entry name" value="EmrE-like"/>
</dbReference>
<proteinExistence type="inferred from homology"/>
<dbReference type="Proteomes" id="UP000234752">
    <property type="component" value="Chromosome eg_1"/>
</dbReference>
<evidence type="ECO:0000256" key="4">
    <source>
        <dbReference type="ARBA" id="ARBA00022989"/>
    </source>
</evidence>
<dbReference type="SUPFAM" id="SSF103481">
    <property type="entry name" value="Multidrug resistance efflux transporter EmrE"/>
    <property type="match status" value="2"/>
</dbReference>
<keyword evidence="5" id="KW-0472">Membrane</keyword>
<dbReference type="PANTHER" id="PTHR22911">
    <property type="entry name" value="ACYL-MALONYL CONDENSING ENZYME-RELATED"/>
    <property type="match status" value="1"/>
</dbReference>
<dbReference type="Pfam" id="PF00892">
    <property type="entry name" value="EamA"/>
    <property type="match status" value="2"/>
</dbReference>
<dbReference type="KEGG" id="ncb:C0V82_14485"/>
<dbReference type="AlphaFoldDB" id="A0A2K9NE88"/>
<evidence type="ECO:0000259" key="6">
    <source>
        <dbReference type="Pfam" id="PF00892"/>
    </source>
</evidence>
<dbReference type="EMBL" id="CP025611">
    <property type="protein sequence ID" value="AUN31312.1"/>
    <property type="molecule type" value="Genomic_DNA"/>
</dbReference>
<evidence type="ECO:0000256" key="5">
    <source>
        <dbReference type="ARBA" id="ARBA00023136"/>
    </source>
</evidence>
<reference evidence="7 8" key="1">
    <citation type="submission" date="2017-12" db="EMBL/GenBank/DDBJ databases">
        <title>Genomes of bacteria within cyanobacterial aggregates.</title>
        <authorList>
            <person name="Cai H."/>
        </authorList>
    </citation>
    <scope>NUCLEOTIDE SEQUENCE [LARGE SCALE GENOMIC DNA]</scope>
    <source>
        <strain evidence="7 8">TH16</strain>
    </source>
</reference>
<feature type="domain" description="EamA" evidence="6">
    <location>
        <begin position="151"/>
        <end position="273"/>
    </location>
</feature>
<comment type="similarity">
    <text evidence="2">Belongs to the drug/metabolite transporter (DMT) superfamily. 10 TMS drug/metabolite exporter (DME) (TC 2.A.7.3) family.</text>
</comment>
<keyword evidence="3" id="KW-0812">Transmembrane</keyword>
<evidence type="ECO:0000256" key="2">
    <source>
        <dbReference type="ARBA" id="ARBA00009853"/>
    </source>
</evidence>
<feature type="domain" description="EamA" evidence="6">
    <location>
        <begin position="7"/>
        <end position="139"/>
    </location>
</feature>
<evidence type="ECO:0000256" key="3">
    <source>
        <dbReference type="ARBA" id="ARBA00022692"/>
    </source>
</evidence>
<dbReference type="PANTHER" id="PTHR22911:SF6">
    <property type="entry name" value="SOLUTE CARRIER FAMILY 35 MEMBER G1"/>
    <property type="match status" value="1"/>
</dbReference>
<keyword evidence="8" id="KW-1185">Reference proteome</keyword>
<comment type="subcellular location">
    <subcellularLocation>
        <location evidence="1">Membrane</location>
        <topology evidence="1">Multi-pass membrane protein</topology>
    </subcellularLocation>
</comment>
<dbReference type="OrthoDB" id="9812899at2"/>
<dbReference type="RefSeq" id="WP_102112919.1">
    <property type="nucleotide sequence ID" value="NZ_BMGN01000005.1"/>
</dbReference>
<evidence type="ECO:0000313" key="8">
    <source>
        <dbReference type="Proteomes" id="UP000234752"/>
    </source>
</evidence>
<dbReference type="InterPro" id="IPR000620">
    <property type="entry name" value="EamA_dom"/>
</dbReference>
<accession>A0A2K9NE88</accession>
<organism evidence="7 8">
    <name type="scientific">Niveispirillum cyanobacteriorum</name>
    <dbReference type="NCBI Taxonomy" id="1612173"/>
    <lineage>
        <taxon>Bacteria</taxon>
        <taxon>Pseudomonadati</taxon>
        <taxon>Pseudomonadota</taxon>
        <taxon>Alphaproteobacteria</taxon>
        <taxon>Rhodospirillales</taxon>
        <taxon>Azospirillaceae</taxon>
        <taxon>Niveispirillum</taxon>
    </lineage>
</organism>
<evidence type="ECO:0000256" key="1">
    <source>
        <dbReference type="ARBA" id="ARBA00004141"/>
    </source>
</evidence>
<evidence type="ECO:0000313" key="7">
    <source>
        <dbReference type="EMBL" id="AUN31312.1"/>
    </source>
</evidence>
<sequence>MGGRTLAGIGFFVLATLLFGIMDSLIKHVGRDYGTWQIMFFRAIFSLLPIGILIARTGGLVSLRTKSVTSHAARSLMGVAAAYGFFYAFSVMPLADVYAIGFAAPLFMTALSVPVLKEKVGWRRWLAVLVGFGGVMVMLRPGQGMFSLIALIPLGAAFFYALSMLFVRALSRTESNGAITFYFVTTMGVVSGVCMIPGWRTPDATGLALLALIGVVGGLAQIIFTQAFRLAAPSLLAPFEYIAMIWAAGFGYFFFGEVPDAAIWTGCAIVAASGLYIIHRETILHRQAAMASSADGETIR</sequence>
<name>A0A2K9NE88_9PROT</name>
<keyword evidence="4" id="KW-1133">Transmembrane helix</keyword>
<dbReference type="GO" id="GO:0016020">
    <property type="term" value="C:membrane"/>
    <property type="evidence" value="ECO:0007669"/>
    <property type="project" value="UniProtKB-SubCell"/>
</dbReference>